<organism evidence="1 2">
    <name type="scientific">Colletotrichum destructivum</name>
    <dbReference type="NCBI Taxonomy" id="34406"/>
    <lineage>
        <taxon>Eukaryota</taxon>
        <taxon>Fungi</taxon>
        <taxon>Dikarya</taxon>
        <taxon>Ascomycota</taxon>
        <taxon>Pezizomycotina</taxon>
        <taxon>Sordariomycetes</taxon>
        <taxon>Hypocreomycetidae</taxon>
        <taxon>Glomerellales</taxon>
        <taxon>Glomerellaceae</taxon>
        <taxon>Colletotrichum</taxon>
        <taxon>Colletotrichum destructivum species complex</taxon>
    </lineage>
</organism>
<dbReference type="RefSeq" id="XP_062779861.1">
    <property type="nucleotide sequence ID" value="XM_062923810.1"/>
</dbReference>
<sequence length="136" mass="15644">MPHSTANHPFFERHPRSHVHFHLIARTLDRPFPMDHYLPACLIRSGQVRSQQLEHDTPIRLANSTINRPTTIHRSPVLDPNRHPSCLFLSLQAFRFASQPHCPGAMAKAYPHHPARPCDCSSRVLLVALRFQKKPR</sequence>
<protein>
    <submittedName>
        <fullName evidence="1">Uncharacterized protein</fullName>
    </submittedName>
</protein>
<evidence type="ECO:0000313" key="1">
    <source>
        <dbReference type="EMBL" id="WQF82637.1"/>
    </source>
</evidence>
<proteinExistence type="predicted"/>
<dbReference type="GeneID" id="87944154"/>
<keyword evidence="2" id="KW-1185">Reference proteome</keyword>
<dbReference type="AlphaFoldDB" id="A0AAX4IH75"/>
<accession>A0AAX4IH75</accession>
<name>A0AAX4IH75_9PEZI</name>
<evidence type="ECO:0000313" key="2">
    <source>
        <dbReference type="Proteomes" id="UP001322277"/>
    </source>
</evidence>
<dbReference type="Proteomes" id="UP001322277">
    <property type="component" value="Chromosome 5"/>
</dbReference>
<reference evidence="2" key="1">
    <citation type="journal article" date="2023" name="bioRxiv">
        <title>Complete genome of the Medicago anthracnose fungus, Colletotrichum destructivum, reveals a mini-chromosome-like region within a core chromosome.</title>
        <authorList>
            <person name="Lapalu N."/>
            <person name="Simon A."/>
            <person name="Lu A."/>
            <person name="Plaumann P.-L."/>
            <person name="Amselem J."/>
            <person name="Pigne S."/>
            <person name="Auger A."/>
            <person name="Koch C."/>
            <person name="Dallery J.-F."/>
            <person name="O'Connell R.J."/>
        </authorList>
    </citation>
    <scope>NUCLEOTIDE SEQUENCE [LARGE SCALE GENOMIC DNA]</scope>
    <source>
        <strain evidence="2">CBS 520.97</strain>
    </source>
</reference>
<dbReference type="EMBL" id="CP137309">
    <property type="protein sequence ID" value="WQF82637.1"/>
    <property type="molecule type" value="Genomic_DNA"/>
</dbReference>
<dbReference type="KEGG" id="cdet:87944154"/>
<gene>
    <name evidence="1" type="ORF">CDEST_07651</name>
</gene>